<feature type="domain" description="vWA found in TerF C terminus" evidence="1">
    <location>
        <begin position="167"/>
        <end position="258"/>
    </location>
</feature>
<dbReference type="Proteomes" id="UP000721844">
    <property type="component" value="Unassembled WGS sequence"/>
</dbReference>
<dbReference type="Pfam" id="PF10138">
    <property type="entry name" value="vWA-TerF-like"/>
    <property type="match status" value="2"/>
</dbReference>
<evidence type="ECO:0000313" key="3">
    <source>
        <dbReference type="Proteomes" id="UP000721844"/>
    </source>
</evidence>
<reference evidence="2 3" key="1">
    <citation type="journal article" date="2021" name="Microorganisms">
        <title>Acidisoma silvae sp. nov. and Acidisomacellulosilytica sp. nov., Two Acidophilic Bacteria Isolated from Decaying Wood, Hydrolyzing Cellulose and Producing Poly-3-hydroxybutyrate.</title>
        <authorList>
            <person name="Mieszkin S."/>
            <person name="Pouder E."/>
            <person name="Uroz S."/>
            <person name="Simon-Colin C."/>
            <person name="Alain K."/>
        </authorList>
    </citation>
    <scope>NUCLEOTIDE SEQUENCE [LARGE SCALE GENOMIC DNA]</scope>
    <source>
        <strain evidence="2 3">HW T5.17</strain>
    </source>
</reference>
<proteinExistence type="predicted"/>
<evidence type="ECO:0000259" key="1">
    <source>
        <dbReference type="Pfam" id="PF10138"/>
    </source>
</evidence>
<evidence type="ECO:0000313" key="2">
    <source>
        <dbReference type="EMBL" id="MCB8882282.1"/>
    </source>
</evidence>
<keyword evidence="3" id="KW-1185">Reference proteome</keyword>
<dbReference type="Gene3D" id="3.40.50.410">
    <property type="entry name" value="von Willebrand factor, type A domain"/>
    <property type="match status" value="1"/>
</dbReference>
<accession>A0A963Z5J6</accession>
<comment type="caution">
    <text evidence="2">The sequence shown here is derived from an EMBL/GenBank/DDBJ whole genome shotgun (WGS) entry which is preliminary data.</text>
</comment>
<gene>
    <name evidence="2" type="ORF">ACELLULO517_18690</name>
</gene>
<sequence length="263" mass="29728">MAIDLHKKAERAGICLKKQGIGNPPHVRVGLMMDISGSMRHLYQDGVVQEAINHVLGLAMNFDPTHHLDVWVFDHKHAQLPVAATPRNFHDYVNRQILTEDAIPKWGTTCYAGAMHQLQDHYFGRHADHAAHLDGREEGHHGLLSRLFHRHGQGDDAEGRDGVRNFDAEARKLPVLAVMITDGDNEDHAAAERAIRRSAPYPVFWSLVGIGDHAFRFLKQMDREFDDAEFVDLEDLRITDDALYAELVSPKLASWLKQHPPRA</sequence>
<dbReference type="EMBL" id="JAESVA010000006">
    <property type="protein sequence ID" value="MCB8882282.1"/>
    <property type="molecule type" value="Genomic_DNA"/>
</dbReference>
<dbReference type="InterPro" id="IPR019303">
    <property type="entry name" value="vWA_TerF_C"/>
</dbReference>
<dbReference type="InterPro" id="IPR036465">
    <property type="entry name" value="vWFA_dom_sf"/>
</dbReference>
<name>A0A963Z5J6_9PROT</name>
<protein>
    <submittedName>
        <fullName evidence="2">VWA domain-containing protein</fullName>
    </submittedName>
</protein>
<organism evidence="2 3">
    <name type="scientific">Acidisoma cellulosilyticum</name>
    <dbReference type="NCBI Taxonomy" id="2802395"/>
    <lineage>
        <taxon>Bacteria</taxon>
        <taxon>Pseudomonadati</taxon>
        <taxon>Pseudomonadota</taxon>
        <taxon>Alphaproteobacteria</taxon>
        <taxon>Acetobacterales</taxon>
        <taxon>Acidocellaceae</taxon>
        <taxon>Acidisoma</taxon>
    </lineage>
</organism>
<dbReference type="RefSeq" id="WP_227308945.1">
    <property type="nucleotide sequence ID" value="NZ_JAESVA010000006.1"/>
</dbReference>
<dbReference type="AlphaFoldDB" id="A0A963Z5J6"/>
<feature type="domain" description="vWA found in TerF C terminus" evidence="1">
    <location>
        <begin position="27"/>
        <end position="128"/>
    </location>
</feature>
<dbReference type="SUPFAM" id="SSF53300">
    <property type="entry name" value="vWA-like"/>
    <property type="match status" value="1"/>
</dbReference>